<dbReference type="Gene3D" id="3.10.129.10">
    <property type="entry name" value="Hotdog Thioesterase"/>
    <property type="match status" value="1"/>
</dbReference>
<evidence type="ECO:0000313" key="4">
    <source>
        <dbReference type="EMBL" id="QOR70490.1"/>
    </source>
</evidence>
<dbReference type="InterPro" id="IPR029069">
    <property type="entry name" value="HotDog_dom_sf"/>
</dbReference>
<keyword evidence="2" id="KW-0378">Hydrolase</keyword>
<dbReference type="PANTHER" id="PTHR21660">
    <property type="entry name" value="THIOESTERASE SUPERFAMILY MEMBER-RELATED"/>
    <property type="match status" value="1"/>
</dbReference>
<keyword evidence="5" id="KW-1185">Reference proteome</keyword>
<feature type="domain" description="Thioesterase" evidence="3">
    <location>
        <begin position="55"/>
        <end position="128"/>
    </location>
</feature>
<reference evidence="4 5" key="1">
    <citation type="submission" date="2020-10" db="EMBL/GenBank/DDBJ databases">
        <title>Haloactinobacterium sp. RN3S43, a bacterium isolated from saline soil.</title>
        <authorList>
            <person name="Sun J.-Q."/>
        </authorList>
    </citation>
    <scope>NUCLEOTIDE SEQUENCE [LARGE SCALE GENOMIC DNA]</scope>
    <source>
        <strain evidence="4 5">RN3S43</strain>
    </source>
</reference>
<dbReference type="NCBIfam" id="TIGR00369">
    <property type="entry name" value="unchar_dom_1"/>
    <property type="match status" value="1"/>
</dbReference>
<dbReference type="CDD" id="cd03443">
    <property type="entry name" value="PaaI_thioesterase"/>
    <property type="match status" value="1"/>
</dbReference>
<evidence type="ECO:0000313" key="5">
    <source>
        <dbReference type="Proteomes" id="UP000593758"/>
    </source>
</evidence>
<dbReference type="InterPro" id="IPR006683">
    <property type="entry name" value="Thioestr_dom"/>
</dbReference>
<evidence type="ECO:0000256" key="2">
    <source>
        <dbReference type="ARBA" id="ARBA00022801"/>
    </source>
</evidence>
<dbReference type="Pfam" id="PF03061">
    <property type="entry name" value="4HBT"/>
    <property type="match status" value="1"/>
</dbReference>
<name>A0A7M1SSF9_9MICO</name>
<gene>
    <name evidence="4" type="ORF">IM660_18165</name>
</gene>
<dbReference type="InterPro" id="IPR039298">
    <property type="entry name" value="ACOT13"/>
</dbReference>
<protein>
    <submittedName>
        <fullName evidence="4">PaaI family thioesterase</fullName>
    </submittedName>
</protein>
<dbReference type="PANTHER" id="PTHR21660:SF1">
    <property type="entry name" value="ACYL-COENZYME A THIOESTERASE 13"/>
    <property type="match status" value="1"/>
</dbReference>
<evidence type="ECO:0000256" key="1">
    <source>
        <dbReference type="ARBA" id="ARBA00008324"/>
    </source>
</evidence>
<dbReference type="AlphaFoldDB" id="A0A7M1SSF9"/>
<dbReference type="RefSeq" id="WP_193497168.1">
    <property type="nucleotide sequence ID" value="NZ_CP063169.1"/>
</dbReference>
<comment type="similarity">
    <text evidence="1">Belongs to the thioesterase PaaI family.</text>
</comment>
<proteinExistence type="inferred from homology"/>
<dbReference type="Proteomes" id="UP000593758">
    <property type="component" value="Chromosome"/>
</dbReference>
<sequence>MTETSLVDSETVERLLTTPAYHRWLGLELVRAAPGEVEIAMDCRDELTADVDGSYVHGGILATLLDVAGDFALVTELGVGLPTIDLRVDYLRPARPGDRLLAVGTVVRRGRSLGVADAVVTNGDGKKLAVARGLYSTAAA</sequence>
<dbReference type="GO" id="GO:0047617">
    <property type="term" value="F:fatty acyl-CoA hydrolase activity"/>
    <property type="evidence" value="ECO:0007669"/>
    <property type="project" value="InterPro"/>
</dbReference>
<dbReference type="EMBL" id="CP063169">
    <property type="protein sequence ID" value="QOR70490.1"/>
    <property type="molecule type" value="Genomic_DNA"/>
</dbReference>
<dbReference type="InterPro" id="IPR003736">
    <property type="entry name" value="PAAI_dom"/>
</dbReference>
<organism evidence="4 5">
    <name type="scientific">Ruania alkalisoli</name>
    <dbReference type="NCBI Taxonomy" id="2779775"/>
    <lineage>
        <taxon>Bacteria</taxon>
        <taxon>Bacillati</taxon>
        <taxon>Actinomycetota</taxon>
        <taxon>Actinomycetes</taxon>
        <taxon>Micrococcales</taxon>
        <taxon>Ruaniaceae</taxon>
        <taxon>Ruania</taxon>
    </lineage>
</organism>
<dbReference type="KEGG" id="halt:IM660_18165"/>
<dbReference type="SUPFAM" id="SSF54637">
    <property type="entry name" value="Thioesterase/thiol ester dehydrase-isomerase"/>
    <property type="match status" value="1"/>
</dbReference>
<evidence type="ECO:0000259" key="3">
    <source>
        <dbReference type="Pfam" id="PF03061"/>
    </source>
</evidence>
<accession>A0A7M1SSF9</accession>